<name>A0A9P9ASL8_9HYPO</name>
<protein>
    <recommendedName>
        <fullName evidence="3">BTB domain-containing protein</fullName>
    </recommendedName>
</protein>
<dbReference type="AlphaFoldDB" id="A0A9P9ASL8"/>
<gene>
    <name evidence="1" type="ORF">B0T10DRAFT_604066</name>
</gene>
<reference evidence="1 2" key="1">
    <citation type="journal article" date="2021" name="Nat. Commun.">
        <title>Genetic determinants of endophytism in the Arabidopsis root mycobiome.</title>
        <authorList>
            <person name="Mesny F."/>
            <person name="Miyauchi S."/>
            <person name="Thiergart T."/>
            <person name="Pickel B."/>
            <person name="Atanasova L."/>
            <person name="Karlsson M."/>
            <person name="Huettel B."/>
            <person name="Barry K.W."/>
            <person name="Haridas S."/>
            <person name="Chen C."/>
            <person name="Bauer D."/>
            <person name="Andreopoulos W."/>
            <person name="Pangilinan J."/>
            <person name="LaButti K."/>
            <person name="Riley R."/>
            <person name="Lipzen A."/>
            <person name="Clum A."/>
            <person name="Drula E."/>
            <person name="Henrissat B."/>
            <person name="Kohler A."/>
            <person name="Grigoriev I.V."/>
            <person name="Martin F.M."/>
            <person name="Hacquard S."/>
        </authorList>
    </citation>
    <scope>NUCLEOTIDE SEQUENCE [LARGE SCALE GENOMIC DNA]</scope>
    <source>
        <strain evidence="1 2">MPI-CAGE-CH-0241</strain>
    </source>
</reference>
<comment type="caution">
    <text evidence="1">The sequence shown here is derived from an EMBL/GenBank/DDBJ whole genome shotgun (WGS) entry which is preliminary data.</text>
</comment>
<evidence type="ECO:0000313" key="2">
    <source>
        <dbReference type="Proteomes" id="UP000777438"/>
    </source>
</evidence>
<proteinExistence type="predicted"/>
<dbReference type="Proteomes" id="UP000777438">
    <property type="component" value="Unassembled WGS sequence"/>
</dbReference>
<dbReference type="InterPro" id="IPR011333">
    <property type="entry name" value="SKP1/BTB/POZ_sf"/>
</dbReference>
<organism evidence="1 2">
    <name type="scientific">Thelonectria olida</name>
    <dbReference type="NCBI Taxonomy" id="1576542"/>
    <lineage>
        <taxon>Eukaryota</taxon>
        <taxon>Fungi</taxon>
        <taxon>Dikarya</taxon>
        <taxon>Ascomycota</taxon>
        <taxon>Pezizomycotina</taxon>
        <taxon>Sordariomycetes</taxon>
        <taxon>Hypocreomycetidae</taxon>
        <taxon>Hypocreales</taxon>
        <taxon>Nectriaceae</taxon>
        <taxon>Thelonectria</taxon>
    </lineage>
</organism>
<accession>A0A9P9ASL8</accession>
<sequence length="349" mass="39428">MSHPDPNNIHKIDPEGEVVLTLKNPNAPFAVWPTDESDPARQLLGPSRVDNTKEVQFLLSSKHLALNSKYFYKLLNGPWKETCGNEEGPLRLTAEDWDEEALLIVMRVLHASRVPREMNLELLAKIALIVDYYECHDSFFFHVDAWLSQMMSQMNGRPPTELGRAALLWLHVSWVFKNNSYYSEILNSIQTQATGPIPSLGLPIPERDFDSIEELRIQHVGRKLSKVQGDMDLLIGDNGPCTFECSSIHLGSLIKDLSRHGLYPLPKAPYSGVSMNKIDVVLNGLLKPQWATLRSPNNDMRGMGFRVVDCAYRDGYHPTTANVRPAPSTEMQNEPQYGAYGTTGQLWWQ</sequence>
<evidence type="ECO:0000313" key="1">
    <source>
        <dbReference type="EMBL" id="KAH6894602.1"/>
    </source>
</evidence>
<evidence type="ECO:0008006" key="3">
    <source>
        <dbReference type="Google" id="ProtNLM"/>
    </source>
</evidence>
<dbReference type="EMBL" id="JAGPYM010000005">
    <property type="protein sequence ID" value="KAH6894602.1"/>
    <property type="molecule type" value="Genomic_DNA"/>
</dbReference>
<dbReference type="Gene3D" id="3.30.710.10">
    <property type="entry name" value="Potassium Channel Kv1.1, Chain A"/>
    <property type="match status" value="1"/>
</dbReference>
<keyword evidence="2" id="KW-1185">Reference proteome</keyword>
<dbReference type="OrthoDB" id="5326346at2759"/>